<dbReference type="Gene3D" id="3.30.870.10">
    <property type="entry name" value="Endonuclease Chain A"/>
    <property type="match status" value="2"/>
</dbReference>
<geneLocation type="plasmid" evidence="19">
    <name>pcme4a9ii</name>
</geneLocation>
<keyword evidence="8 16" id="KW-0812">Transmembrane</keyword>
<keyword evidence="7" id="KW-0808">Transferase</keyword>
<evidence type="ECO:0000256" key="9">
    <source>
        <dbReference type="ARBA" id="ARBA00022737"/>
    </source>
</evidence>
<gene>
    <name evidence="18" type="ORF">A9D14_17850</name>
</gene>
<keyword evidence="10 16" id="KW-1133">Transmembrane helix</keyword>
<protein>
    <recommendedName>
        <fullName evidence="15">Cardiolipin synthase</fullName>
        <ecNumber evidence="15">2.7.8.-</ecNumber>
    </recommendedName>
</protein>
<dbReference type="Pfam" id="PF13091">
    <property type="entry name" value="PLDc_2"/>
    <property type="match status" value="2"/>
</dbReference>
<evidence type="ECO:0000256" key="8">
    <source>
        <dbReference type="ARBA" id="ARBA00022692"/>
    </source>
</evidence>
<keyword evidence="12 16" id="KW-0472">Membrane</keyword>
<dbReference type="InterPro" id="IPR022924">
    <property type="entry name" value="Cardiolipin_synthase"/>
</dbReference>
<keyword evidence="9" id="KW-0677">Repeat</keyword>
<feature type="transmembrane region" description="Helical" evidence="16">
    <location>
        <begin position="38"/>
        <end position="56"/>
    </location>
</feature>
<evidence type="ECO:0000259" key="17">
    <source>
        <dbReference type="PROSITE" id="PS50035"/>
    </source>
</evidence>
<keyword evidence="14" id="KW-1208">Phospholipid metabolism</keyword>
<dbReference type="GO" id="GO:0005576">
    <property type="term" value="C:extracellular region"/>
    <property type="evidence" value="ECO:0007669"/>
    <property type="project" value="UniProtKB-SubCell"/>
</dbReference>
<evidence type="ECO:0000256" key="14">
    <source>
        <dbReference type="ARBA" id="ARBA00023264"/>
    </source>
</evidence>
<evidence type="ECO:0000256" key="7">
    <source>
        <dbReference type="ARBA" id="ARBA00022679"/>
    </source>
</evidence>
<dbReference type="KEGG" id="cman:A9D14_17850"/>
<dbReference type="InterPro" id="IPR001736">
    <property type="entry name" value="PLipase_D/transphosphatidylase"/>
</dbReference>
<feature type="domain" description="PLD phosphodiesterase" evidence="17">
    <location>
        <begin position="389"/>
        <end position="416"/>
    </location>
</feature>
<dbReference type="SMART" id="SM00155">
    <property type="entry name" value="PLDc"/>
    <property type="match status" value="2"/>
</dbReference>
<evidence type="ECO:0000256" key="15">
    <source>
        <dbReference type="NCBIfam" id="TIGR04265"/>
    </source>
</evidence>
<evidence type="ECO:0000256" key="12">
    <source>
        <dbReference type="ARBA" id="ARBA00023136"/>
    </source>
</evidence>
<dbReference type="InterPro" id="IPR027379">
    <property type="entry name" value="CLS_N"/>
</dbReference>
<dbReference type="OrthoDB" id="9762009at2"/>
<dbReference type="GO" id="GO:0008808">
    <property type="term" value="F:cardiolipin synthase activity"/>
    <property type="evidence" value="ECO:0007669"/>
    <property type="project" value="UniProtKB-UniRule"/>
</dbReference>
<evidence type="ECO:0000256" key="4">
    <source>
        <dbReference type="ARBA" id="ARBA00022475"/>
    </source>
</evidence>
<evidence type="ECO:0000313" key="18">
    <source>
        <dbReference type="EMBL" id="ARU18227.1"/>
    </source>
</evidence>
<dbReference type="PANTHER" id="PTHR21248">
    <property type="entry name" value="CARDIOLIPIN SYNTHASE"/>
    <property type="match status" value="1"/>
</dbReference>
<dbReference type="PANTHER" id="PTHR21248:SF22">
    <property type="entry name" value="PHOSPHOLIPASE D"/>
    <property type="match status" value="1"/>
</dbReference>
<feature type="domain" description="PLD phosphodiesterase" evidence="17">
    <location>
        <begin position="216"/>
        <end position="243"/>
    </location>
</feature>
<dbReference type="EMBL" id="CP019604">
    <property type="protein sequence ID" value="ARU18227.1"/>
    <property type="molecule type" value="Genomic_DNA"/>
</dbReference>
<dbReference type="RefSeq" id="WP_066850758.1">
    <property type="nucleotide sequence ID" value="NZ_CP019604.1"/>
</dbReference>
<dbReference type="PROSITE" id="PS50035">
    <property type="entry name" value="PLD"/>
    <property type="match status" value="2"/>
</dbReference>
<evidence type="ECO:0000256" key="11">
    <source>
        <dbReference type="ARBA" id="ARBA00023098"/>
    </source>
</evidence>
<keyword evidence="11" id="KW-0443">Lipid metabolism</keyword>
<keyword evidence="18" id="KW-0614">Plasmid</keyword>
<dbReference type="NCBIfam" id="TIGR04265">
    <property type="entry name" value="bac_cardiolipin"/>
    <property type="match status" value="1"/>
</dbReference>
<keyword evidence="13" id="KW-0594">Phospholipid biosynthesis</keyword>
<evidence type="ECO:0000256" key="13">
    <source>
        <dbReference type="ARBA" id="ARBA00023209"/>
    </source>
</evidence>
<evidence type="ECO:0000256" key="10">
    <source>
        <dbReference type="ARBA" id="ARBA00022989"/>
    </source>
</evidence>
<dbReference type="STRING" id="450378.GCA_001661675_03586"/>
<evidence type="ECO:0000256" key="6">
    <source>
        <dbReference type="ARBA" id="ARBA00022525"/>
    </source>
</evidence>
<dbReference type="AlphaFoldDB" id="A0A217EYM7"/>
<dbReference type="Proteomes" id="UP000195807">
    <property type="component" value="Plasmid pCME4A9II"/>
</dbReference>
<proteinExistence type="predicted"/>
<comment type="function">
    <text evidence="1">Could be a virulence factor.</text>
</comment>
<evidence type="ECO:0000256" key="3">
    <source>
        <dbReference type="ARBA" id="ARBA00004651"/>
    </source>
</evidence>
<dbReference type="SUPFAM" id="SSF56024">
    <property type="entry name" value="Phospholipase D/nuclease"/>
    <property type="match status" value="2"/>
</dbReference>
<dbReference type="CDD" id="cd09158">
    <property type="entry name" value="PLDc_EcCLS_like_2"/>
    <property type="match status" value="1"/>
</dbReference>
<comment type="subcellular location">
    <subcellularLocation>
        <location evidence="3">Cell membrane</location>
        <topology evidence="3">Multi-pass membrane protein</topology>
    </subcellularLocation>
    <subcellularLocation>
        <location evidence="2">Secreted</location>
    </subcellularLocation>
</comment>
<dbReference type="EC" id="2.7.8.-" evidence="15"/>
<evidence type="ECO:0000256" key="2">
    <source>
        <dbReference type="ARBA" id="ARBA00004613"/>
    </source>
</evidence>
<dbReference type="Pfam" id="PF13396">
    <property type="entry name" value="PLDc_N"/>
    <property type="match status" value="1"/>
</dbReference>
<keyword evidence="4" id="KW-1003">Cell membrane</keyword>
<evidence type="ECO:0000256" key="1">
    <source>
        <dbReference type="ARBA" id="ARBA00003145"/>
    </source>
</evidence>
<evidence type="ECO:0000256" key="16">
    <source>
        <dbReference type="SAM" id="Phobius"/>
    </source>
</evidence>
<name>A0A217EYM7_9SPHN</name>
<evidence type="ECO:0000256" key="5">
    <source>
        <dbReference type="ARBA" id="ARBA00022516"/>
    </source>
</evidence>
<dbReference type="GO" id="GO:0032049">
    <property type="term" value="P:cardiolipin biosynthetic process"/>
    <property type="evidence" value="ECO:0007669"/>
    <property type="project" value="UniProtKB-UniRule"/>
</dbReference>
<organism evidence="18 19">
    <name type="scientific">Croceicoccus marinus</name>
    <dbReference type="NCBI Taxonomy" id="450378"/>
    <lineage>
        <taxon>Bacteria</taxon>
        <taxon>Pseudomonadati</taxon>
        <taxon>Pseudomonadota</taxon>
        <taxon>Alphaproteobacteria</taxon>
        <taxon>Sphingomonadales</taxon>
        <taxon>Erythrobacteraceae</taxon>
        <taxon>Croceicoccus</taxon>
    </lineage>
</organism>
<dbReference type="InterPro" id="IPR025202">
    <property type="entry name" value="PLD-like_dom"/>
</dbReference>
<keyword evidence="6" id="KW-0964">Secreted</keyword>
<keyword evidence="5" id="KW-0444">Lipid biosynthesis</keyword>
<sequence length="476" mass="53049">MNLTDPIPLAYLTLEWTIRLVMLVTVTSRRSPEEARTWLLFALFLPIPTFIFYLIAGQPKAPRWRRRRFVEGQILLARAARQIAHSRHCLRPAVSSHLESATRFVESLSRFPVLGGNAIHFLPDYEGVIDRLVEDIEQASDHVHLTTYIFADDASGDRIMSALLHAAKRGIDCRVLIDAMGSFSWASSVTRRLRSGGVAVARAFPVAFPGLGKVRADIRNHRKIVVIDGQVGYIGSQNVIDKKASSGLINKELVLRVEGPIVLELQAVFTADWFLERGEVLDRSQFFPHGRAKGKYAAQLLASGPEYPLAGAGPLVVALVHGARRSVTLTTPYFIPDESLLQALKTAAMRGVEVRIILSHASDSWLVGLAQRSYYEEFLSAGVAIYLYREGLLHAKHISIDDEIVLIGSLNLDMRSFYLNAEASLVCYDRQVAVDLRMEQQRNLAVSDTLSLVAWRRRSFLATLAQNIARLFGPLL</sequence>
<reference evidence="18 19" key="1">
    <citation type="submission" date="2017-01" db="EMBL/GenBank/DDBJ databases">
        <title>Complete genome sequence of esterase-producing bacterium Croceicoccus marinus E4A9.</title>
        <authorList>
            <person name="Wu Y.-H."/>
            <person name="Cheng H."/>
            <person name="Xu L."/>
            <person name="Huo Y.-Y."/>
            <person name="Wang C.-S."/>
            <person name="Xu X.-W."/>
        </authorList>
    </citation>
    <scope>NUCLEOTIDE SEQUENCE [LARGE SCALE GENOMIC DNA]</scope>
    <source>
        <strain evidence="18 19">E4A9</strain>
        <plasmid evidence="19">Plasmid pcme4a9ii</plasmid>
    </source>
</reference>
<dbReference type="GO" id="GO:0005886">
    <property type="term" value="C:plasma membrane"/>
    <property type="evidence" value="ECO:0007669"/>
    <property type="project" value="UniProtKB-SubCell"/>
</dbReference>
<accession>A0A217EYM7</accession>
<keyword evidence="19" id="KW-1185">Reference proteome</keyword>
<evidence type="ECO:0000313" key="19">
    <source>
        <dbReference type="Proteomes" id="UP000195807"/>
    </source>
</evidence>